<dbReference type="InterPro" id="IPR039749">
    <property type="entry name" value="NUB1"/>
</dbReference>
<dbReference type="Gene3D" id="1.10.8.10">
    <property type="entry name" value="DNA helicase RuvA subunit, C-terminal domain"/>
    <property type="match status" value="1"/>
</dbReference>
<dbReference type="Proteomes" id="UP001485043">
    <property type="component" value="Unassembled WGS sequence"/>
</dbReference>
<dbReference type="GO" id="GO:2000058">
    <property type="term" value="P:regulation of ubiquitin-dependent protein catabolic process"/>
    <property type="evidence" value="ECO:0007669"/>
    <property type="project" value="TreeGrafter"/>
</dbReference>
<accession>A0AAW1T4F1</accession>
<dbReference type="PANTHER" id="PTHR12948:SF3">
    <property type="entry name" value="NEDD8 ULTIMATE BUSTER 1"/>
    <property type="match status" value="1"/>
</dbReference>
<dbReference type="InterPro" id="IPR009060">
    <property type="entry name" value="UBA-like_sf"/>
</dbReference>
<dbReference type="PANTHER" id="PTHR12948">
    <property type="entry name" value="NEDD8 ULTIMATE BUSTER-1 BS4 PROTEIN"/>
    <property type="match status" value="1"/>
</dbReference>
<evidence type="ECO:0000313" key="3">
    <source>
        <dbReference type="Proteomes" id="UP001485043"/>
    </source>
</evidence>
<protein>
    <recommendedName>
        <fullName evidence="4">UBA domain-containing protein</fullName>
    </recommendedName>
</protein>
<evidence type="ECO:0000256" key="1">
    <source>
        <dbReference type="SAM" id="MobiDB-lite"/>
    </source>
</evidence>
<dbReference type="EMBL" id="JALJOV010000358">
    <property type="protein sequence ID" value="KAK9864415.1"/>
    <property type="molecule type" value="Genomic_DNA"/>
</dbReference>
<reference evidence="2 3" key="1">
    <citation type="journal article" date="2024" name="Nat. Commun.">
        <title>Phylogenomics reveals the evolutionary origins of lichenization in chlorophyte algae.</title>
        <authorList>
            <person name="Puginier C."/>
            <person name="Libourel C."/>
            <person name="Otte J."/>
            <person name="Skaloud P."/>
            <person name="Haon M."/>
            <person name="Grisel S."/>
            <person name="Petersen M."/>
            <person name="Berrin J.G."/>
            <person name="Delaux P.M."/>
            <person name="Dal Grande F."/>
            <person name="Keller J."/>
        </authorList>
    </citation>
    <scope>NUCLEOTIDE SEQUENCE [LARGE SCALE GENOMIC DNA]</scope>
    <source>
        <strain evidence="2 3">SAG 2523</strain>
    </source>
</reference>
<proteinExistence type="predicted"/>
<dbReference type="SUPFAM" id="SSF46934">
    <property type="entry name" value="UBA-like"/>
    <property type="match status" value="1"/>
</dbReference>
<evidence type="ECO:0008006" key="4">
    <source>
        <dbReference type="Google" id="ProtNLM"/>
    </source>
</evidence>
<organism evidence="2 3">
    <name type="scientific">Apatococcus fuscideae</name>
    <dbReference type="NCBI Taxonomy" id="2026836"/>
    <lineage>
        <taxon>Eukaryota</taxon>
        <taxon>Viridiplantae</taxon>
        <taxon>Chlorophyta</taxon>
        <taxon>core chlorophytes</taxon>
        <taxon>Trebouxiophyceae</taxon>
        <taxon>Chlorellales</taxon>
        <taxon>Chlorellaceae</taxon>
        <taxon>Apatococcus</taxon>
    </lineage>
</organism>
<keyword evidence="3" id="KW-1185">Reference proteome</keyword>
<comment type="caution">
    <text evidence="2">The sequence shown here is derived from an EMBL/GenBank/DDBJ whole genome shotgun (WGS) entry which is preliminary data.</text>
</comment>
<evidence type="ECO:0000313" key="2">
    <source>
        <dbReference type="EMBL" id="KAK9864415.1"/>
    </source>
</evidence>
<feature type="compositionally biased region" description="Acidic residues" evidence="1">
    <location>
        <begin position="123"/>
        <end position="145"/>
    </location>
</feature>
<sequence>MNPQRLGTTEKGNLVDLDLREKLCKIGYSPELAAEALRLTENGADRALDMLSNPDASDALQLGLMERQERREERRKRARLARAEQHGDMQSHQQVNAAGVASGATSAEPASAAAATAGPSEVAEMDPLDDQEDFQEESLDPDDLVPETRDVEAEDELIQGVSRDPLAAYDVHVSEEGQAIQEYLDKIASMQGICDA</sequence>
<feature type="compositionally biased region" description="Low complexity" evidence="1">
    <location>
        <begin position="101"/>
        <end position="121"/>
    </location>
</feature>
<gene>
    <name evidence="2" type="ORF">WJX84_011594</name>
</gene>
<dbReference type="AlphaFoldDB" id="A0AAW1T4F1"/>
<name>A0AAW1T4F1_9CHLO</name>
<feature type="region of interest" description="Disordered" evidence="1">
    <location>
        <begin position="66"/>
        <end position="147"/>
    </location>
</feature>